<dbReference type="EMBL" id="AP005419">
    <property type="protein sequence ID" value="BAD38076.1"/>
    <property type="molecule type" value="Genomic_DNA"/>
</dbReference>
<reference evidence="3" key="1">
    <citation type="journal article" date="2005" name="Nature">
        <title>The map-based sequence of the rice genome.</title>
        <authorList>
            <consortium name="International rice genome sequencing project (IRGSP)"/>
            <person name="Matsumoto T."/>
            <person name="Wu J."/>
            <person name="Kanamori H."/>
            <person name="Katayose Y."/>
            <person name="Fujisawa M."/>
            <person name="Namiki N."/>
            <person name="Mizuno H."/>
            <person name="Yamamoto K."/>
            <person name="Antonio B.A."/>
            <person name="Baba T."/>
            <person name="Sakata K."/>
            <person name="Nagamura Y."/>
            <person name="Aoki H."/>
            <person name="Arikawa K."/>
            <person name="Arita K."/>
            <person name="Bito T."/>
            <person name="Chiden Y."/>
            <person name="Fujitsuka N."/>
            <person name="Fukunaka R."/>
            <person name="Hamada M."/>
            <person name="Harada C."/>
            <person name="Hayashi A."/>
            <person name="Hijishita S."/>
            <person name="Honda M."/>
            <person name="Hosokawa S."/>
            <person name="Ichikawa Y."/>
            <person name="Idonuma A."/>
            <person name="Iijima M."/>
            <person name="Ikeda M."/>
            <person name="Ikeno M."/>
            <person name="Ito K."/>
            <person name="Ito S."/>
            <person name="Ito T."/>
            <person name="Ito Y."/>
            <person name="Ito Y."/>
            <person name="Iwabuchi A."/>
            <person name="Kamiya K."/>
            <person name="Karasawa W."/>
            <person name="Kurita K."/>
            <person name="Katagiri S."/>
            <person name="Kikuta A."/>
            <person name="Kobayashi H."/>
            <person name="Kobayashi N."/>
            <person name="Machita K."/>
            <person name="Maehara T."/>
            <person name="Masukawa M."/>
            <person name="Mizubayashi T."/>
            <person name="Mukai Y."/>
            <person name="Nagasaki H."/>
            <person name="Nagata Y."/>
            <person name="Naito S."/>
            <person name="Nakashima M."/>
            <person name="Nakama Y."/>
            <person name="Nakamichi Y."/>
            <person name="Nakamura M."/>
            <person name="Meguro A."/>
            <person name="Negishi M."/>
            <person name="Ohta I."/>
            <person name="Ohta T."/>
            <person name="Okamoto M."/>
            <person name="Ono N."/>
            <person name="Saji S."/>
            <person name="Sakaguchi M."/>
            <person name="Sakai K."/>
            <person name="Shibata M."/>
            <person name="Shimokawa T."/>
            <person name="Song J."/>
            <person name="Takazaki Y."/>
            <person name="Terasawa K."/>
            <person name="Tsugane M."/>
            <person name="Tsuji K."/>
            <person name="Ueda S."/>
            <person name="Waki K."/>
            <person name="Yamagata H."/>
            <person name="Yamamoto M."/>
            <person name="Yamamoto S."/>
            <person name="Yamane H."/>
            <person name="Yoshiki S."/>
            <person name="Yoshihara R."/>
            <person name="Yukawa K."/>
            <person name="Zhong H."/>
            <person name="Yano M."/>
            <person name="Yuan Q."/>
            <person name="Ouyang S."/>
            <person name="Liu J."/>
            <person name="Jones K.M."/>
            <person name="Gansberger K."/>
            <person name="Moffat K."/>
            <person name="Hill J."/>
            <person name="Bera J."/>
            <person name="Fadrosh D."/>
            <person name="Jin S."/>
            <person name="Johri S."/>
            <person name="Kim M."/>
            <person name="Overton L."/>
            <person name="Reardon M."/>
            <person name="Tsitrin T."/>
            <person name="Vuong H."/>
            <person name="Weaver B."/>
            <person name="Ciecko A."/>
            <person name="Tallon L."/>
            <person name="Jackson J."/>
            <person name="Pai G."/>
            <person name="Aken S.V."/>
            <person name="Utterback T."/>
            <person name="Reidmuller S."/>
            <person name="Feldblyum T."/>
            <person name="Hsiao J."/>
            <person name="Zismann V."/>
            <person name="Iobst S."/>
            <person name="de Vazeille A.R."/>
            <person name="Buell C.R."/>
            <person name="Ying K."/>
            <person name="Li Y."/>
            <person name="Lu T."/>
            <person name="Huang Y."/>
            <person name="Zhao Q."/>
            <person name="Feng Q."/>
            <person name="Zhang L."/>
            <person name="Zhu J."/>
            <person name="Weng Q."/>
            <person name="Mu J."/>
            <person name="Lu Y."/>
            <person name="Fan D."/>
            <person name="Liu Y."/>
            <person name="Guan J."/>
            <person name="Zhang Y."/>
            <person name="Yu S."/>
            <person name="Liu X."/>
            <person name="Zhang Y."/>
            <person name="Hong G."/>
            <person name="Han B."/>
            <person name="Choisne N."/>
            <person name="Demange N."/>
            <person name="Orjeda G."/>
            <person name="Samain S."/>
            <person name="Cattolico L."/>
            <person name="Pelletier E."/>
            <person name="Couloux A."/>
            <person name="Segurens B."/>
            <person name="Wincker P."/>
            <person name="D'Hont A."/>
            <person name="Scarpelli C."/>
            <person name="Weissenbach J."/>
            <person name="Salanoubat M."/>
            <person name="Quetier F."/>
            <person name="Yu Y."/>
            <person name="Kim H.R."/>
            <person name="Rambo T."/>
            <person name="Currie J."/>
            <person name="Collura K."/>
            <person name="Luo M."/>
            <person name="Yang T."/>
            <person name="Ammiraju J.S.S."/>
            <person name="Engler F."/>
            <person name="Soderlund C."/>
            <person name="Wing R.A."/>
            <person name="Palmer L.E."/>
            <person name="de la Bastide M."/>
            <person name="Spiegel L."/>
            <person name="Nascimento L."/>
            <person name="Zutavern T."/>
            <person name="O'Shaughnessy A."/>
            <person name="Dike S."/>
            <person name="Dedhia N."/>
            <person name="Preston R."/>
            <person name="Balija V."/>
            <person name="McCombie W.R."/>
            <person name="Chow T."/>
            <person name="Chen H."/>
            <person name="Chung M."/>
            <person name="Chen C."/>
            <person name="Shaw J."/>
            <person name="Wu H."/>
            <person name="Hsiao K."/>
            <person name="Chao Y."/>
            <person name="Chu M."/>
            <person name="Cheng C."/>
            <person name="Hour A."/>
            <person name="Lee P."/>
            <person name="Lin S."/>
            <person name="Lin Y."/>
            <person name="Liou J."/>
            <person name="Liu S."/>
            <person name="Hsing Y."/>
            <person name="Raghuvanshi S."/>
            <person name="Mohanty A."/>
            <person name="Bharti A.K."/>
            <person name="Gaur A."/>
            <person name="Gupta V."/>
            <person name="Kumar D."/>
            <person name="Ravi V."/>
            <person name="Vij S."/>
            <person name="Kapur A."/>
            <person name="Khurana P."/>
            <person name="Khurana P."/>
            <person name="Khurana J.P."/>
            <person name="Tyagi A.K."/>
            <person name="Gaikwad K."/>
            <person name="Singh A."/>
            <person name="Dalal V."/>
            <person name="Srivastava S."/>
            <person name="Dixit A."/>
            <person name="Pal A.K."/>
            <person name="Ghazi I.A."/>
            <person name="Yadav M."/>
            <person name="Pandit A."/>
            <person name="Bhargava A."/>
            <person name="Sureshbabu K."/>
            <person name="Batra K."/>
            <person name="Sharma T.R."/>
            <person name="Mohapatra T."/>
            <person name="Singh N.K."/>
            <person name="Messing J."/>
            <person name="Nelson A.B."/>
            <person name="Fuks G."/>
            <person name="Kavchok S."/>
            <person name="Keizer G."/>
            <person name="Linton E."/>
            <person name="Llaca V."/>
            <person name="Song R."/>
            <person name="Tanyolac B."/>
            <person name="Young S."/>
            <person name="Ho-Il K."/>
            <person name="Hahn J.H."/>
            <person name="Sangsakoo G."/>
            <person name="Vanavichit A."/>
            <person name="de Mattos Luiz.A.T."/>
            <person name="Zimmer P.D."/>
            <person name="Malone G."/>
            <person name="Dellagostin O."/>
            <person name="de Oliveira A.C."/>
            <person name="Bevan M."/>
            <person name="Bancroft I."/>
            <person name="Minx P."/>
            <person name="Cordum H."/>
            <person name="Wilson R."/>
            <person name="Cheng Z."/>
            <person name="Jin W."/>
            <person name="Jiang J."/>
            <person name="Leong S.A."/>
            <person name="Iwama H."/>
            <person name="Gojobori T."/>
            <person name="Itoh T."/>
            <person name="Niimura Y."/>
            <person name="Fujii Y."/>
            <person name="Habara T."/>
            <person name="Sakai H."/>
            <person name="Sato Y."/>
            <person name="Wilson G."/>
            <person name="Kumar K."/>
            <person name="McCouch S."/>
            <person name="Juretic N."/>
            <person name="Hoen D."/>
            <person name="Wright S."/>
            <person name="Bruskiewich R."/>
            <person name="Bureau T."/>
            <person name="Miyao A."/>
            <person name="Hirochika H."/>
            <person name="Nishikawa T."/>
            <person name="Kadowaki K."/>
            <person name="Sugiura M."/>
            <person name="Burr B."/>
            <person name="Sasaki T."/>
        </authorList>
    </citation>
    <scope>NUCLEOTIDE SEQUENCE [LARGE SCALE GENOMIC DNA]</scope>
    <source>
        <strain evidence="3">cv. Nipponbare</strain>
    </source>
</reference>
<evidence type="ECO:0000313" key="2">
    <source>
        <dbReference type="EMBL" id="BAD38076.1"/>
    </source>
</evidence>
<gene>
    <name evidence="2" type="primary">P0046G12.21</name>
</gene>
<name>Q67UU3_ORYSJ</name>
<keyword evidence="1" id="KW-0732">Signal</keyword>
<reference evidence="3" key="2">
    <citation type="journal article" date="2008" name="Nucleic Acids Res.">
        <title>The rice annotation project database (RAP-DB): 2008 update.</title>
        <authorList>
            <consortium name="The rice annotation project (RAP)"/>
        </authorList>
    </citation>
    <scope>GENOME REANNOTATION</scope>
    <source>
        <strain evidence="3">cv. Nipponbare</strain>
    </source>
</reference>
<evidence type="ECO:0008006" key="4">
    <source>
        <dbReference type="Google" id="ProtNLM"/>
    </source>
</evidence>
<accession>Q67UU3</accession>
<dbReference type="Proteomes" id="UP000000763">
    <property type="component" value="Chromosome 9"/>
</dbReference>
<evidence type="ECO:0000313" key="3">
    <source>
        <dbReference type="Proteomes" id="UP000000763"/>
    </source>
</evidence>
<organism evidence="2 3">
    <name type="scientific">Oryza sativa subsp. japonica</name>
    <name type="common">Rice</name>
    <dbReference type="NCBI Taxonomy" id="39947"/>
    <lineage>
        <taxon>Eukaryota</taxon>
        <taxon>Viridiplantae</taxon>
        <taxon>Streptophyta</taxon>
        <taxon>Embryophyta</taxon>
        <taxon>Tracheophyta</taxon>
        <taxon>Spermatophyta</taxon>
        <taxon>Magnoliopsida</taxon>
        <taxon>Liliopsida</taxon>
        <taxon>Poales</taxon>
        <taxon>Poaceae</taxon>
        <taxon>BOP clade</taxon>
        <taxon>Oryzoideae</taxon>
        <taxon>Oryzeae</taxon>
        <taxon>Oryzinae</taxon>
        <taxon>Oryza</taxon>
        <taxon>Oryza sativa</taxon>
    </lineage>
</organism>
<protein>
    <recommendedName>
        <fullName evidence="4">Secreted protein</fullName>
    </recommendedName>
</protein>
<dbReference type="AlphaFoldDB" id="Q67UU3"/>
<evidence type="ECO:0000256" key="1">
    <source>
        <dbReference type="SAM" id="SignalP"/>
    </source>
</evidence>
<feature type="signal peptide" evidence="1">
    <location>
        <begin position="1"/>
        <end position="23"/>
    </location>
</feature>
<sequence>MTPCILLSYRGLPAILLLPTASASHLLSQSRRDGFPSRSGIGYSLSSASERKYQSREHCIGAWSAPCLSEASAGRWRPISERRRSVRLDRSIGVTRGVMAHGYLSFPPLQIWMFTYTDAER</sequence>
<feature type="chain" id="PRO_5004269572" description="Secreted protein" evidence="1">
    <location>
        <begin position="24"/>
        <end position="121"/>
    </location>
</feature>
<proteinExistence type="predicted"/>